<dbReference type="SFLD" id="SFLDS00003">
    <property type="entry name" value="Haloacid_Dehalogenase"/>
    <property type="match status" value="1"/>
</dbReference>
<dbReference type="GO" id="GO:0008967">
    <property type="term" value="F:phosphoglycolate phosphatase activity"/>
    <property type="evidence" value="ECO:0007669"/>
    <property type="project" value="TreeGrafter"/>
</dbReference>
<organism evidence="1 2">
    <name type="scientific">Thermasporomyces composti</name>
    <dbReference type="NCBI Taxonomy" id="696763"/>
    <lineage>
        <taxon>Bacteria</taxon>
        <taxon>Bacillati</taxon>
        <taxon>Actinomycetota</taxon>
        <taxon>Actinomycetes</taxon>
        <taxon>Propionibacteriales</taxon>
        <taxon>Nocardioidaceae</taxon>
        <taxon>Thermasporomyces</taxon>
    </lineage>
</organism>
<dbReference type="Gene3D" id="3.40.50.1000">
    <property type="entry name" value="HAD superfamily/HAD-like"/>
    <property type="match status" value="1"/>
</dbReference>
<dbReference type="Proteomes" id="UP000256485">
    <property type="component" value="Unassembled WGS sequence"/>
</dbReference>
<dbReference type="Pfam" id="PF12710">
    <property type="entry name" value="HAD"/>
    <property type="match status" value="1"/>
</dbReference>
<accession>A0A3D9V6J1</accession>
<keyword evidence="1" id="KW-0378">Hydrolase</keyword>
<dbReference type="InterPro" id="IPR023198">
    <property type="entry name" value="PGP-like_dom2"/>
</dbReference>
<dbReference type="InterPro" id="IPR023214">
    <property type="entry name" value="HAD_sf"/>
</dbReference>
<dbReference type="GO" id="GO:0006281">
    <property type="term" value="P:DNA repair"/>
    <property type="evidence" value="ECO:0007669"/>
    <property type="project" value="TreeGrafter"/>
</dbReference>
<dbReference type="OrthoDB" id="9781769at2"/>
<dbReference type="EMBL" id="QTUC01000001">
    <property type="protein sequence ID" value="REF36323.1"/>
    <property type="molecule type" value="Genomic_DNA"/>
</dbReference>
<protein>
    <submittedName>
        <fullName evidence="1">Phosphoglycolate phosphatase-like HAD superfamily hydrolase</fullName>
    </submittedName>
</protein>
<evidence type="ECO:0000313" key="2">
    <source>
        <dbReference type="Proteomes" id="UP000256485"/>
    </source>
</evidence>
<dbReference type="InterPro" id="IPR050155">
    <property type="entry name" value="HAD-like_hydrolase_sf"/>
</dbReference>
<proteinExistence type="predicted"/>
<gene>
    <name evidence="1" type="ORF">DFJ64_1729</name>
</gene>
<dbReference type="InterPro" id="IPR036412">
    <property type="entry name" value="HAD-like_sf"/>
</dbReference>
<dbReference type="SUPFAM" id="SSF56784">
    <property type="entry name" value="HAD-like"/>
    <property type="match status" value="1"/>
</dbReference>
<evidence type="ECO:0000313" key="1">
    <source>
        <dbReference type="EMBL" id="REF36323.1"/>
    </source>
</evidence>
<comment type="caution">
    <text evidence="1">The sequence shown here is derived from an EMBL/GenBank/DDBJ whole genome shotgun (WGS) entry which is preliminary data.</text>
</comment>
<dbReference type="SFLD" id="SFLDG01129">
    <property type="entry name" value="C1.5:_HAD__Beta-PGM__Phosphata"/>
    <property type="match status" value="1"/>
</dbReference>
<sequence>MRSTRTRTSVSRLVLWDVDHTLIETGGVGREVYRTAFEAVTGRPLARMADVTGATEPALFRQTLRINGLDERLATGLFGQFAVHQAAEYVARADELRRRGRVLPGVAQILAALHDDGGTVQTVVTGNTRESARVKLETFGLADLLDLAVGAYGTDSDDRADLVTLARERVAAAYGVEIPVTATTLVGDTRGDVVAGVRAGVWTVGVATGRTPVERLAAAGADVTFDDLSDRERVLRALTGGERTMREPAVGALRRQTCR</sequence>
<dbReference type="Gene3D" id="1.10.150.240">
    <property type="entry name" value="Putative phosphatase, domain 2"/>
    <property type="match status" value="1"/>
</dbReference>
<name>A0A3D9V6J1_THECX</name>
<dbReference type="AlphaFoldDB" id="A0A3D9V6J1"/>
<dbReference type="PANTHER" id="PTHR43434:SF1">
    <property type="entry name" value="PHOSPHOGLYCOLATE PHOSPHATASE"/>
    <property type="match status" value="1"/>
</dbReference>
<keyword evidence="2" id="KW-1185">Reference proteome</keyword>
<dbReference type="PANTHER" id="PTHR43434">
    <property type="entry name" value="PHOSPHOGLYCOLATE PHOSPHATASE"/>
    <property type="match status" value="1"/>
</dbReference>
<reference evidence="1 2" key="1">
    <citation type="submission" date="2018-08" db="EMBL/GenBank/DDBJ databases">
        <title>Sequencing the genomes of 1000 actinobacteria strains.</title>
        <authorList>
            <person name="Klenk H.-P."/>
        </authorList>
    </citation>
    <scope>NUCLEOTIDE SEQUENCE [LARGE SCALE GENOMIC DNA]</scope>
    <source>
        <strain evidence="1 2">DSM 22891</strain>
    </source>
</reference>